<dbReference type="InterPro" id="IPR050863">
    <property type="entry name" value="CenT-Element_Derived"/>
</dbReference>
<keyword evidence="2" id="KW-0238">DNA-binding</keyword>
<name>A0A4Y2HUX8_ARAVE</name>
<dbReference type="Gene3D" id="1.10.10.60">
    <property type="entry name" value="Homeodomain-like"/>
    <property type="match status" value="1"/>
</dbReference>
<sequence length="110" mass="12489">MRKSKFDEIKEVLVRWPKHARSQNVPISALIPKEKAMEIADELNTEDFDGSNGWLERFKGRHCFFLKTICGKAAAAEGEAIGDWKNSVLKDILSRFDASNVFNLDETGLF</sequence>
<evidence type="ECO:0000313" key="4">
    <source>
        <dbReference type="EMBL" id="GBM69231.1"/>
    </source>
</evidence>
<gene>
    <name evidence="4" type="ORF">AVEN_210451_1</name>
</gene>
<reference evidence="4 5" key="1">
    <citation type="journal article" date="2019" name="Sci. Rep.">
        <title>Orb-weaving spider Araneus ventricosus genome elucidates the spidroin gene catalogue.</title>
        <authorList>
            <person name="Kono N."/>
            <person name="Nakamura H."/>
            <person name="Ohtoshi R."/>
            <person name="Moran D.A.P."/>
            <person name="Shinohara A."/>
            <person name="Yoshida Y."/>
            <person name="Fujiwara M."/>
            <person name="Mori M."/>
            <person name="Tomita M."/>
            <person name="Arakawa K."/>
        </authorList>
    </citation>
    <scope>NUCLEOTIDE SEQUENCE [LARGE SCALE GENOMIC DNA]</scope>
</reference>
<comment type="subcellular location">
    <subcellularLocation>
        <location evidence="1">Nucleus</location>
    </subcellularLocation>
</comment>
<dbReference type="SMART" id="SM00674">
    <property type="entry name" value="CENPB"/>
    <property type="match status" value="1"/>
</dbReference>
<evidence type="ECO:0000256" key="2">
    <source>
        <dbReference type="ARBA" id="ARBA00023125"/>
    </source>
</evidence>
<dbReference type="InterPro" id="IPR009057">
    <property type="entry name" value="Homeodomain-like_sf"/>
</dbReference>
<dbReference type="GO" id="GO:0003677">
    <property type="term" value="F:DNA binding"/>
    <property type="evidence" value="ECO:0007669"/>
    <property type="project" value="UniProtKB-KW"/>
</dbReference>
<dbReference type="PANTHER" id="PTHR19303">
    <property type="entry name" value="TRANSPOSON"/>
    <property type="match status" value="1"/>
</dbReference>
<dbReference type="Proteomes" id="UP000499080">
    <property type="component" value="Unassembled WGS sequence"/>
</dbReference>
<evidence type="ECO:0000259" key="3">
    <source>
        <dbReference type="PROSITE" id="PS51253"/>
    </source>
</evidence>
<dbReference type="Pfam" id="PF03221">
    <property type="entry name" value="HTH_Tnp_Tc5"/>
    <property type="match status" value="1"/>
</dbReference>
<evidence type="ECO:0000313" key="5">
    <source>
        <dbReference type="Proteomes" id="UP000499080"/>
    </source>
</evidence>
<dbReference type="AlphaFoldDB" id="A0A4Y2HUX8"/>
<protein>
    <recommendedName>
        <fullName evidence="3">HTH CENPB-type domain-containing protein</fullName>
    </recommendedName>
</protein>
<dbReference type="InterPro" id="IPR006600">
    <property type="entry name" value="HTH_CenpB_DNA-bd_dom"/>
</dbReference>
<dbReference type="EMBL" id="BGPR01002185">
    <property type="protein sequence ID" value="GBM69231.1"/>
    <property type="molecule type" value="Genomic_DNA"/>
</dbReference>
<dbReference type="SUPFAM" id="SSF46689">
    <property type="entry name" value="Homeodomain-like"/>
    <property type="match status" value="1"/>
</dbReference>
<feature type="domain" description="HTH CENPB-type" evidence="3">
    <location>
        <begin position="1"/>
        <end position="68"/>
    </location>
</feature>
<proteinExistence type="predicted"/>
<comment type="caution">
    <text evidence="4">The sequence shown here is derived from an EMBL/GenBank/DDBJ whole genome shotgun (WGS) entry which is preliminary data.</text>
</comment>
<accession>A0A4Y2HUX8</accession>
<dbReference type="PROSITE" id="PS51253">
    <property type="entry name" value="HTH_CENPB"/>
    <property type="match status" value="1"/>
</dbReference>
<dbReference type="GO" id="GO:0005634">
    <property type="term" value="C:nucleus"/>
    <property type="evidence" value="ECO:0007669"/>
    <property type="project" value="UniProtKB-SubCell"/>
</dbReference>
<organism evidence="4 5">
    <name type="scientific">Araneus ventricosus</name>
    <name type="common">Orbweaver spider</name>
    <name type="synonym">Epeira ventricosa</name>
    <dbReference type="NCBI Taxonomy" id="182803"/>
    <lineage>
        <taxon>Eukaryota</taxon>
        <taxon>Metazoa</taxon>
        <taxon>Ecdysozoa</taxon>
        <taxon>Arthropoda</taxon>
        <taxon>Chelicerata</taxon>
        <taxon>Arachnida</taxon>
        <taxon>Araneae</taxon>
        <taxon>Araneomorphae</taxon>
        <taxon>Entelegynae</taxon>
        <taxon>Araneoidea</taxon>
        <taxon>Araneidae</taxon>
        <taxon>Araneus</taxon>
    </lineage>
</organism>
<evidence type="ECO:0000256" key="1">
    <source>
        <dbReference type="ARBA" id="ARBA00004123"/>
    </source>
</evidence>
<dbReference type="OrthoDB" id="6431703at2759"/>
<keyword evidence="5" id="KW-1185">Reference proteome</keyword>
<dbReference type="PANTHER" id="PTHR19303:SF73">
    <property type="entry name" value="PROTEIN PDC2"/>
    <property type="match status" value="1"/>
</dbReference>